<dbReference type="EMBL" id="GDQN01005713">
    <property type="protein sequence ID" value="JAT85341.1"/>
    <property type="molecule type" value="Transcribed_RNA"/>
</dbReference>
<feature type="compositionally biased region" description="Basic and acidic residues" evidence="1">
    <location>
        <begin position="366"/>
        <end position="388"/>
    </location>
</feature>
<feature type="compositionally biased region" description="Basic and acidic residues" evidence="1">
    <location>
        <begin position="313"/>
        <end position="340"/>
    </location>
</feature>
<feature type="compositionally biased region" description="Polar residues" evidence="1">
    <location>
        <begin position="120"/>
        <end position="132"/>
    </location>
</feature>
<evidence type="ECO:0000256" key="1">
    <source>
        <dbReference type="SAM" id="MobiDB-lite"/>
    </source>
</evidence>
<dbReference type="AlphaFoldDB" id="A0A1E1WEQ5"/>
<protein>
    <submittedName>
        <fullName evidence="2">Uncharacterized protein</fullName>
    </submittedName>
</protein>
<gene>
    <name evidence="2" type="ORF">g.15483</name>
</gene>
<dbReference type="OrthoDB" id="6286493at2759"/>
<sequence length="509" mass="56753">TEENNDDDVECITPAPPLAPVSNIQPQVTSRYNTMFNDLSSDNIIQMTENDVTVNAATGGLKFRVDPQTLSSNKMYRLPDGRIFAINANPNMPGGYSATIVALTDASKGTPKGSIYAAKINTSPSAHTAKTPSPTPRKVNRQPPRVQNNTLVVKQIAQPSGRASKSTKDKSPRRCDLNVPIEWYRYNLIDAVDALEYSLARLQKLKKEATTVFLRTRNVDEMRSLHKSLDRLLNTSATRFNEIRDNLHKEMKQYVIKKTADGSAVSDDDDDVEILNDTVDEPIFIDENSMESNNANESQANHEVDLTGAASSEHNDSGEKSIDSFDRDPLDETDRTRVDTSIDSQADESTITKENEDTGLNLNGDNDNKSNDGNEEKENDEQSDKDENLSCAINGDVKDDDEQKKRTQQENDEINKPVTEEKDIKKEDEVNDNDKNIRKEDEEDQGSETDEKGDIKEMIADVDLNDDKTQDTEMTEELIENLLKDDTGGGESDSQNLNSMDISDVFNES</sequence>
<feature type="non-terminal residue" evidence="2">
    <location>
        <position position="1"/>
    </location>
</feature>
<proteinExistence type="predicted"/>
<organism evidence="2">
    <name type="scientific">Pectinophora gossypiella</name>
    <name type="common">Cotton pink bollworm</name>
    <name type="synonym">Depressaria gossypiella</name>
    <dbReference type="NCBI Taxonomy" id="13191"/>
    <lineage>
        <taxon>Eukaryota</taxon>
        <taxon>Metazoa</taxon>
        <taxon>Ecdysozoa</taxon>
        <taxon>Arthropoda</taxon>
        <taxon>Hexapoda</taxon>
        <taxon>Insecta</taxon>
        <taxon>Pterygota</taxon>
        <taxon>Neoptera</taxon>
        <taxon>Endopterygota</taxon>
        <taxon>Lepidoptera</taxon>
        <taxon>Glossata</taxon>
        <taxon>Ditrysia</taxon>
        <taxon>Gelechioidea</taxon>
        <taxon>Gelechiidae</taxon>
        <taxon>Apatetrinae</taxon>
        <taxon>Pectinophora</taxon>
    </lineage>
</organism>
<name>A0A1E1WEQ5_PECGO</name>
<feature type="region of interest" description="Disordered" evidence="1">
    <location>
        <begin position="307"/>
        <end position="509"/>
    </location>
</feature>
<evidence type="ECO:0000313" key="2">
    <source>
        <dbReference type="EMBL" id="JAT85341.1"/>
    </source>
</evidence>
<reference evidence="2" key="1">
    <citation type="submission" date="2015-09" db="EMBL/GenBank/DDBJ databases">
        <title>De novo assembly of Pectinophora gossypiella (Pink Bollworm) gut transcriptome.</title>
        <authorList>
            <person name="Tassone E.E."/>
        </authorList>
    </citation>
    <scope>NUCLEOTIDE SEQUENCE</scope>
</reference>
<feature type="region of interest" description="Disordered" evidence="1">
    <location>
        <begin position="119"/>
        <end position="148"/>
    </location>
</feature>
<accession>A0A1E1WEQ5</accession>
<feature type="compositionally biased region" description="Basic and acidic residues" evidence="1">
    <location>
        <begin position="401"/>
        <end position="440"/>
    </location>
</feature>
<feature type="compositionally biased region" description="Polar residues" evidence="1">
    <location>
        <begin position="492"/>
        <end position="509"/>
    </location>
</feature>
<feature type="compositionally biased region" description="Basic and acidic residues" evidence="1">
    <location>
        <begin position="449"/>
        <end position="471"/>
    </location>
</feature>